<proteinExistence type="predicted"/>
<dbReference type="Pfam" id="PF03724">
    <property type="entry name" value="META"/>
    <property type="match status" value="1"/>
</dbReference>
<dbReference type="EMBL" id="LDOU01000034">
    <property type="protein sequence ID" value="KLV04574.1"/>
    <property type="molecule type" value="Genomic_DNA"/>
</dbReference>
<evidence type="ECO:0000313" key="2">
    <source>
        <dbReference type="EMBL" id="KLV04574.1"/>
    </source>
</evidence>
<evidence type="ECO:0000259" key="1">
    <source>
        <dbReference type="Pfam" id="PF03724"/>
    </source>
</evidence>
<name>A0A0J1GYK4_9GAMM</name>
<dbReference type="InterPro" id="IPR005184">
    <property type="entry name" value="DUF306_Meta_HslJ"/>
</dbReference>
<dbReference type="RefSeq" id="WP_047887719.1">
    <property type="nucleotide sequence ID" value="NZ_CP071326.1"/>
</dbReference>
<reference evidence="2 3" key="1">
    <citation type="submission" date="2015-05" db="EMBL/GenBank/DDBJ databases">
        <title>Photobacterium galathea sp. nov.</title>
        <authorList>
            <person name="Machado H."/>
            <person name="Gram L."/>
        </authorList>
    </citation>
    <scope>NUCLEOTIDE SEQUENCE [LARGE SCALE GENOMIC DNA]</scope>
    <source>
        <strain evidence="2 3">DSM 22954</strain>
    </source>
</reference>
<dbReference type="Proteomes" id="UP000035909">
    <property type="component" value="Unassembled WGS sequence"/>
</dbReference>
<feature type="domain" description="DUF306" evidence="1">
    <location>
        <begin position="29"/>
        <end position="137"/>
    </location>
</feature>
<accession>A0A0J1GYK4</accession>
<dbReference type="OrthoDB" id="5600341at2"/>
<comment type="caution">
    <text evidence="2">The sequence shown here is derived from an EMBL/GenBank/DDBJ whole genome shotgun (WGS) entry which is preliminary data.</text>
</comment>
<dbReference type="Gene3D" id="2.40.128.270">
    <property type="match status" value="1"/>
</dbReference>
<protein>
    <submittedName>
        <fullName evidence="2">Heat-shock protein HslJ</fullName>
    </submittedName>
</protein>
<evidence type="ECO:0000313" key="3">
    <source>
        <dbReference type="Proteomes" id="UP000035909"/>
    </source>
</evidence>
<dbReference type="InterPro" id="IPR038670">
    <property type="entry name" value="HslJ-like_sf"/>
</dbReference>
<keyword evidence="3" id="KW-1185">Reference proteome</keyword>
<dbReference type="InterPro" id="IPR053147">
    <property type="entry name" value="Hsp_HslJ-like"/>
</dbReference>
<dbReference type="AlphaFoldDB" id="A0A0J1GYK4"/>
<dbReference type="PROSITE" id="PS51257">
    <property type="entry name" value="PROKAR_LIPOPROTEIN"/>
    <property type="match status" value="1"/>
</dbReference>
<sequence length="149" mass="16611">MKKWLIPFSVVPFLVMGCDTEMKQGFSEQKLQQSWVLTKVDGKAITITEPRTVPGMSIDANLKVSGFSGCNRFFGQAEVKEGNKFRLTGMGSTKMACIQEDQAKVESVMTKSLQSWNNAALENNILTLTSEQHILTFMPENVVEEKATQ</sequence>
<dbReference type="STRING" id="320778.ABT57_23735"/>
<dbReference type="PANTHER" id="PTHR35535">
    <property type="entry name" value="HEAT SHOCK PROTEIN HSLJ"/>
    <property type="match status" value="1"/>
</dbReference>
<organism evidence="2 3">
    <name type="scientific">Photobacterium ganghwense</name>
    <dbReference type="NCBI Taxonomy" id="320778"/>
    <lineage>
        <taxon>Bacteria</taxon>
        <taxon>Pseudomonadati</taxon>
        <taxon>Pseudomonadota</taxon>
        <taxon>Gammaproteobacteria</taxon>
        <taxon>Vibrionales</taxon>
        <taxon>Vibrionaceae</taxon>
        <taxon>Photobacterium</taxon>
    </lineage>
</organism>
<dbReference type="PANTHER" id="PTHR35535:SF1">
    <property type="entry name" value="HEAT SHOCK PROTEIN HSLJ"/>
    <property type="match status" value="1"/>
</dbReference>
<dbReference type="PATRIC" id="fig|320778.3.peg.5076"/>
<gene>
    <name evidence="2" type="ORF">ABT57_23735</name>
</gene>